<gene>
    <name evidence="2" type="ORF">BS47DRAFT_1367901</name>
</gene>
<sequence>MDCVRFVEGPRPVLRRVVKKAEHSIASLLRFERKKNLLLVMSSTFCHLVLPHPETPIRPVAWNSSNSHGIWIGSSWIGQQLDQQQLDRQQLDATAGSQQLDWHSWIAQLISTAGLAAADCTAGSVAAGLAAAGSAVSGIAPPGKVERAEGDQEAFGESKNGDGWKREGDDHGKEAGDNCGKEGDDDHGKGATTIMEGERRRWSECEWRRKQGDELTREDEATNCLQLWKLNARSGGARQCHSVHSARRYSSRGVRHTLCLFWATWIMGTMRPYSAEASPAPATMSKGQPLKSGHDASTKFSPSSPVVVCLLAWGSRAGDSEAAVGEVLCHKAYMVQDPRHGECSAIMTVNLEDRPLKADAL</sequence>
<proteinExistence type="predicted"/>
<reference evidence="2" key="1">
    <citation type="journal article" date="2020" name="Nat. Commun.">
        <title>Large-scale genome sequencing of mycorrhizal fungi provides insights into the early evolution of symbiotic traits.</title>
        <authorList>
            <person name="Miyauchi S."/>
            <person name="Kiss E."/>
            <person name="Kuo A."/>
            <person name="Drula E."/>
            <person name="Kohler A."/>
            <person name="Sanchez-Garcia M."/>
            <person name="Morin E."/>
            <person name="Andreopoulos B."/>
            <person name="Barry K.W."/>
            <person name="Bonito G."/>
            <person name="Buee M."/>
            <person name="Carver A."/>
            <person name="Chen C."/>
            <person name="Cichocki N."/>
            <person name="Clum A."/>
            <person name="Culley D."/>
            <person name="Crous P.W."/>
            <person name="Fauchery L."/>
            <person name="Girlanda M."/>
            <person name="Hayes R.D."/>
            <person name="Keri Z."/>
            <person name="LaButti K."/>
            <person name="Lipzen A."/>
            <person name="Lombard V."/>
            <person name="Magnuson J."/>
            <person name="Maillard F."/>
            <person name="Murat C."/>
            <person name="Nolan M."/>
            <person name="Ohm R.A."/>
            <person name="Pangilinan J."/>
            <person name="Pereira M.F."/>
            <person name="Perotto S."/>
            <person name="Peter M."/>
            <person name="Pfister S."/>
            <person name="Riley R."/>
            <person name="Sitrit Y."/>
            <person name="Stielow J.B."/>
            <person name="Szollosi G."/>
            <person name="Zifcakova L."/>
            <person name="Stursova M."/>
            <person name="Spatafora J.W."/>
            <person name="Tedersoo L."/>
            <person name="Vaario L.M."/>
            <person name="Yamada A."/>
            <person name="Yan M."/>
            <person name="Wang P."/>
            <person name="Xu J."/>
            <person name="Bruns T."/>
            <person name="Baldrian P."/>
            <person name="Vilgalys R."/>
            <person name="Dunand C."/>
            <person name="Henrissat B."/>
            <person name="Grigoriev I.V."/>
            <person name="Hibbett D."/>
            <person name="Nagy L.G."/>
            <person name="Martin F.M."/>
        </authorList>
    </citation>
    <scope>NUCLEOTIDE SEQUENCE</scope>
    <source>
        <strain evidence="2">UP504</strain>
    </source>
</reference>
<dbReference type="AlphaFoldDB" id="A0A9P6AHI9"/>
<feature type="region of interest" description="Disordered" evidence="1">
    <location>
        <begin position="136"/>
        <end position="198"/>
    </location>
</feature>
<organism evidence="2 3">
    <name type="scientific">Hydnum rufescens UP504</name>
    <dbReference type="NCBI Taxonomy" id="1448309"/>
    <lineage>
        <taxon>Eukaryota</taxon>
        <taxon>Fungi</taxon>
        <taxon>Dikarya</taxon>
        <taxon>Basidiomycota</taxon>
        <taxon>Agaricomycotina</taxon>
        <taxon>Agaricomycetes</taxon>
        <taxon>Cantharellales</taxon>
        <taxon>Hydnaceae</taxon>
        <taxon>Hydnum</taxon>
    </lineage>
</organism>
<evidence type="ECO:0000256" key="1">
    <source>
        <dbReference type="SAM" id="MobiDB-lite"/>
    </source>
</evidence>
<dbReference type="EMBL" id="MU129142">
    <property type="protein sequence ID" value="KAF9505667.1"/>
    <property type="molecule type" value="Genomic_DNA"/>
</dbReference>
<keyword evidence="3" id="KW-1185">Reference proteome</keyword>
<comment type="caution">
    <text evidence="2">The sequence shown here is derived from an EMBL/GenBank/DDBJ whole genome shotgun (WGS) entry which is preliminary data.</text>
</comment>
<feature type="compositionally biased region" description="Basic and acidic residues" evidence="1">
    <location>
        <begin position="159"/>
        <end position="189"/>
    </location>
</feature>
<accession>A0A9P6AHI9</accession>
<evidence type="ECO:0000313" key="3">
    <source>
        <dbReference type="Proteomes" id="UP000886523"/>
    </source>
</evidence>
<evidence type="ECO:0000313" key="2">
    <source>
        <dbReference type="EMBL" id="KAF9505667.1"/>
    </source>
</evidence>
<dbReference type="Proteomes" id="UP000886523">
    <property type="component" value="Unassembled WGS sequence"/>
</dbReference>
<protein>
    <submittedName>
        <fullName evidence="2">Uncharacterized protein</fullName>
    </submittedName>
</protein>
<name>A0A9P6AHI9_9AGAM</name>